<dbReference type="OrthoDB" id="9948647at2759"/>
<dbReference type="GO" id="GO:0006955">
    <property type="term" value="P:immune response"/>
    <property type="evidence" value="ECO:0007669"/>
    <property type="project" value="InterPro"/>
</dbReference>
<dbReference type="PRINTS" id="PR00437">
    <property type="entry name" value="SMALLCYTKCXC"/>
</dbReference>
<feature type="chain" id="PRO_5010370245" evidence="6">
    <location>
        <begin position="23"/>
        <end position="135"/>
    </location>
</feature>
<dbReference type="Bgee" id="ENSSSAG00000052334">
    <property type="expression patterns" value="Expressed in terminal part of digestive tract and 21 other cell types or tissues"/>
</dbReference>
<gene>
    <name evidence="9" type="primary">LOC106577833</name>
</gene>
<name>A0A1S3N8Q9_SALSA</name>
<dbReference type="SMART" id="SM00199">
    <property type="entry name" value="SCY"/>
    <property type="match status" value="1"/>
</dbReference>
<evidence type="ECO:0000256" key="4">
    <source>
        <dbReference type="ARBA" id="ARBA00022525"/>
    </source>
</evidence>
<dbReference type="AlphaFoldDB" id="A0A1S3N8Q9"/>
<reference evidence="9" key="1">
    <citation type="submission" date="2025-08" db="UniProtKB">
        <authorList>
            <consortium name="RefSeq"/>
        </authorList>
    </citation>
    <scope>IDENTIFICATION</scope>
</reference>
<dbReference type="Pfam" id="PF00048">
    <property type="entry name" value="IL8"/>
    <property type="match status" value="1"/>
</dbReference>
<dbReference type="Gene3D" id="2.40.50.40">
    <property type="match status" value="1"/>
</dbReference>
<feature type="region of interest" description="Disordered" evidence="5">
    <location>
        <begin position="90"/>
        <end position="113"/>
    </location>
</feature>
<feature type="signal peptide" evidence="6">
    <location>
        <begin position="1"/>
        <end position="22"/>
    </location>
</feature>
<keyword evidence="4" id="KW-0964">Secreted</keyword>
<dbReference type="SUPFAM" id="SSF54117">
    <property type="entry name" value="Interleukin 8-like chemokines"/>
    <property type="match status" value="1"/>
</dbReference>
<dbReference type="InterPro" id="IPR036048">
    <property type="entry name" value="Interleukin_8-like_sf"/>
</dbReference>
<keyword evidence="8" id="KW-1185">Reference proteome</keyword>
<evidence type="ECO:0000259" key="7">
    <source>
        <dbReference type="SMART" id="SM00199"/>
    </source>
</evidence>
<organism evidence="8 9">
    <name type="scientific">Salmo salar</name>
    <name type="common">Atlantic salmon</name>
    <dbReference type="NCBI Taxonomy" id="8030"/>
    <lineage>
        <taxon>Eukaryota</taxon>
        <taxon>Metazoa</taxon>
        <taxon>Chordata</taxon>
        <taxon>Craniata</taxon>
        <taxon>Vertebrata</taxon>
        <taxon>Euteleostomi</taxon>
        <taxon>Actinopterygii</taxon>
        <taxon>Neopterygii</taxon>
        <taxon>Teleostei</taxon>
        <taxon>Protacanthopterygii</taxon>
        <taxon>Salmoniformes</taxon>
        <taxon>Salmonidae</taxon>
        <taxon>Salmoninae</taxon>
        <taxon>Salmo</taxon>
    </lineage>
</organism>
<dbReference type="GO" id="GO:0006952">
    <property type="term" value="P:defense response"/>
    <property type="evidence" value="ECO:0007669"/>
    <property type="project" value="InterPro"/>
</dbReference>
<dbReference type="GO" id="GO:0005615">
    <property type="term" value="C:extracellular space"/>
    <property type="evidence" value="ECO:0007669"/>
    <property type="project" value="UniProtKB-KW"/>
</dbReference>
<protein>
    <submittedName>
        <fullName evidence="9">Interleukin-8-like</fullName>
    </submittedName>
</protein>
<evidence type="ECO:0000256" key="5">
    <source>
        <dbReference type="SAM" id="MobiDB-lite"/>
    </source>
</evidence>
<dbReference type="RefSeq" id="XP_014011670.1">
    <property type="nucleotide sequence ID" value="XM_014156195.2"/>
</dbReference>
<comment type="subcellular location">
    <subcellularLocation>
        <location evidence="1">Secreted</location>
    </subcellularLocation>
</comment>
<dbReference type="GeneID" id="106577833"/>
<sequence length="135" mass="14746">MNTAMTVIVLLVCSDVIYMIQGRTIQDPRCRCPTVHAGGVNISLIRKLTYYPPRSHCSKEEVIVTLKTGGLLCLDPNGSFAKKLIKRQTKVNQQRQNQRSIETLSPHPTTSTCCNPSAGLPLKPGWAGRAMNGGP</sequence>
<dbReference type="GO" id="GO:0008009">
    <property type="term" value="F:chemokine activity"/>
    <property type="evidence" value="ECO:0007669"/>
    <property type="project" value="InterPro"/>
</dbReference>
<evidence type="ECO:0000256" key="6">
    <source>
        <dbReference type="SAM" id="SignalP"/>
    </source>
</evidence>
<proteinExistence type="inferred from homology"/>
<evidence type="ECO:0000256" key="3">
    <source>
        <dbReference type="ARBA" id="ARBA00022514"/>
    </source>
</evidence>
<dbReference type="InterPro" id="IPR039809">
    <property type="entry name" value="Chemokine_b/g/d"/>
</dbReference>
<feature type="domain" description="Chemokine interleukin-8-like" evidence="7">
    <location>
        <begin position="27"/>
        <end position="88"/>
    </location>
</feature>
<keyword evidence="3" id="KW-0202">Cytokine</keyword>
<dbReference type="PANTHER" id="PTHR12015">
    <property type="entry name" value="SMALL INDUCIBLE CYTOKINE A"/>
    <property type="match status" value="1"/>
</dbReference>
<evidence type="ECO:0000256" key="2">
    <source>
        <dbReference type="ARBA" id="ARBA00010665"/>
    </source>
</evidence>
<dbReference type="InterPro" id="IPR033899">
    <property type="entry name" value="CXC_Chemokine_domain"/>
</dbReference>
<dbReference type="InterPro" id="IPR001089">
    <property type="entry name" value="Chemokine_CXC"/>
</dbReference>
<dbReference type="CDD" id="cd00273">
    <property type="entry name" value="Chemokine_CXC"/>
    <property type="match status" value="1"/>
</dbReference>
<dbReference type="PRINTS" id="PR00436">
    <property type="entry name" value="INTERLEUKIN8"/>
</dbReference>
<evidence type="ECO:0000313" key="8">
    <source>
        <dbReference type="Proteomes" id="UP001652741"/>
    </source>
</evidence>
<dbReference type="InterPro" id="IPR001811">
    <property type="entry name" value="Chemokine_IL8-like_dom"/>
</dbReference>
<accession>A0A1S3N8Q9</accession>
<evidence type="ECO:0000256" key="1">
    <source>
        <dbReference type="ARBA" id="ARBA00004613"/>
    </source>
</evidence>
<dbReference type="Proteomes" id="UP001652741">
    <property type="component" value="Chromosome ssa18"/>
</dbReference>
<dbReference type="KEGG" id="sasa:106577833"/>
<evidence type="ECO:0000313" key="9">
    <source>
        <dbReference type="RefSeq" id="XP_014011670.1"/>
    </source>
</evidence>
<comment type="similarity">
    <text evidence="2">Belongs to the intercrine alpha (chemokine CxC) family.</text>
</comment>
<keyword evidence="6" id="KW-0732">Signal</keyword>